<evidence type="ECO:0000256" key="1">
    <source>
        <dbReference type="SAM" id="MobiDB-lite"/>
    </source>
</evidence>
<dbReference type="EMBL" id="JACHBR010000001">
    <property type="protein sequence ID" value="MBB5624904.1"/>
    <property type="molecule type" value="Genomic_DNA"/>
</dbReference>
<feature type="region of interest" description="Disordered" evidence="1">
    <location>
        <begin position="548"/>
        <end position="588"/>
    </location>
</feature>
<protein>
    <submittedName>
        <fullName evidence="2">Uncharacterized protein</fullName>
    </submittedName>
</protein>
<feature type="compositionally biased region" description="Polar residues" evidence="1">
    <location>
        <begin position="360"/>
        <end position="378"/>
    </location>
</feature>
<feature type="compositionally biased region" description="Gly residues" evidence="1">
    <location>
        <begin position="409"/>
        <end position="419"/>
    </location>
</feature>
<feature type="compositionally biased region" description="Gly residues" evidence="1">
    <location>
        <begin position="19"/>
        <end position="32"/>
    </location>
</feature>
<proteinExistence type="predicted"/>
<feature type="region of interest" description="Disordered" evidence="1">
    <location>
        <begin position="1"/>
        <end position="36"/>
    </location>
</feature>
<feature type="compositionally biased region" description="Gly residues" evidence="1">
    <location>
        <begin position="151"/>
        <end position="164"/>
    </location>
</feature>
<feature type="compositionally biased region" description="Gly residues" evidence="1">
    <location>
        <begin position="118"/>
        <end position="136"/>
    </location>
</feature>
<sequence length="588" mass="54015">MAAAWGSEPSGGTRDRLRGAGGSGVPGAGGGRSRAVPESVRISLFVDAGPRTSLGPAPAAAGVSADPEYGGVRVRASLVTGAGGSGVPGGGRGPEGAGPEGAGPDGDPGRAGPEGDAEGAGPGGVPGVAADGGGVGDDVCAAPGSRRAEPGQGGSVTGAGGSGVPGTLPDVVAGFGGGGPACERGSRGTPFRSSCRSAGDCSPVGGRAPCWSGGDCTPAGGCAPCWAAGNRTSVGCAPCWAVGDCSCVGACAPCWGAGSWGAEGESEGSVVGGVADADGRGAGIDGVGTGGGDGAGTVGVGTGEGAGTGEGLGPGVAGPPGPAGSGFDGDGISAPAWDGCPDGSPGERSPPATARPCDSPPTSSAGLDSRGQTGTSPGSPGRVGLARSVGDCDRLADAADDPGAADGAAAGGRAAGGAGAAGEIDGVDAFGMVGAEAPGIAGASVAADGVGVPAPCVAGALGVAGTPGVAVGRGVSTGGKAGSVPPGRVWSSCDSREGVSGKRSAAGPFAVLGTVWSGWAMAGDAGEDPAGLWSVPGQGWVLGVREAGVSSSGLDGPNHSCSPGNRSAAGHGCDSPRPHARRVSSAGT</sequence>
<feature type="compositionally biased region" description="Polar residues" evidence="1">
    <location>
        <begin position="549"/>
        <end position="565"/>
    </location>
</feature>
<feature type="region of interest" description="Disordered" evidence="1">
    <location>
        <begin position="285"/>
        <end position="419"/>
    </location>
</feature>
<keyword evidence="3" id="KW-1185">Reference proteome</keyword>
<organism evidence="2 3">
    <name type="scientific">Sphaerisporangium krabiense</name>
    <dbReference type="NCBI Taxonomy" id="763782"/>
    <lineage>
        <taxon>Bacteria</taxon>
        <taxon>Bacillati</taxon>
        <taxon>Actinomycetota</taxon>
        <taxon>Actinomycetes</taxon>
        <taxon>Streptosporangiales</taxon>
        <taxon>Streptosporangiaceae</taxon>
        <taxon>Sphaerisporangium</taxon>
    </lineage>
</organism>
<feature type="region of interest" description="Disordered" evidence="1">
    <location>
        <begin position="80"/>
        <end position="165"/>
    </location>
</feature>
<evidence type="ECO:0000313" key="3">
    <source>
        <dbReference type="Proteomes" id="UP000588112"/>
    </source>
</evidence>
<comment type="caution">
    <text evidence="2">The sequence shown here is derived from an EMBL/GenBank/DDBJ whole genome shotgun (WGS) entry which is preliminary data.</text>
</comment>
<feature type="compositionally biased region" description="Gly residues" evidence="1">
    <location>
        <begin position="81"/>
        <end position="106"/>
    </location>
</feature>
<dbReference type="AlphaFoldDB" id="A0A7W8YZY1"/>
<accession>A0A7W8YZY1</accession>
<dbReference type="Proteomes" id="UP000588112">
    <property type="component" value="Unassembled WGS sequence"/>
</dbReference>
<name>A0A7W8YZY1_9ACTN</name>
<reference evidence="2 3" key="1">
    <citation type="submission" date="2020-08" db="EMBL/GenBank/DDBJ databases">
        <title>Sequencing the genomes of 1000 actinobacteria strains.</title>
        <authorList>
            <person name="Klenk H.-P."/>
        </authorList>
    </citation>
    <scope>NUCLEOTIDE SEQUENCE [LARGE SCALE GENOMIC DNA]</scope>
    <source>
        <strain evidence="2 3">DSM 45790</strain>
    </source>
</reference>
<gene>
    <name evidence="2" type="ORF">BJ981_000603</name>
</gene>
<evidence type="ECO:0000313" key="2">
    <source>
        <dbReference type="EMBL" id="MBB5624904.1"/>
    </source>
</evidence>
<feature type="compositionally biased region" description="Gly residues" evidence="1">
    <location>
        <begin position="285"/>
        <end position="316"/>
    </location>
</feature>